<name>A0ACB8F889_9SAUR</name>
<comment type="caution">
    <text evidence="1">The sequence shown here is derived from an EMBL/GenBank/DDBJ whole genome shotgun (WGS) entry which is preliminary data.</text>
</comment>
<organism evidence="1 2">
    <name type="scientific">Sphaerodactylus townsendi</name>
    <dbReference type="NCBI Taxonomy" id="933632"/>
    <lineage>
        <taxon>Eukaryota</taxon>
        <taxon>Metazoa</taxon>
        <taxon>Chordata</taxon>
        <taxon>Craniata</taxon>
        <taxon>Vertebrata</taxon>
        <taxon>Euteleostomi</taxon>
        <taxon>Lepidosauria</taxon>
        <taxon>Squamata</taxon>
        <taxon>Bifurcata</taxon>
        <taxon>Gekkota</taxon>
        <taxon>Sphaerodactylidae</taxon>
        <taxon>Sphaerodactylus</taxon>
    </lineage>
</organism>
<dbReference type="EMBL" id="CM037621">
    <property type="protein sequence ID" value="KAH8001399.1"/>
    <property type="molecule type" value="Genomic_DNA"/>
</dbReference>
<protein>
    <submittedName>
        <fullName evidence="1">Uncharacterized protein</fullName>
    </submittedName>
</protein>
<reference evidence="1" key="1">
    <citation type="submission" date="2021-08" db="EMBL/GenBank/DDBJ databases">
        <title>The first chromosome-level gecko genome reveals the dynamic sex chromosomes of Neotropical dwarf geckos (Sphaerodactylidae: Sphaerodactylus).</title>
        <authorList>
            <person name="Pinto B.J."/>
            <person name="Keating S.E."/>
            <person name="Gamble T."/>
        </authorList>
    </citation>
    <scope>NUCLEOTIDE SEQUENCE</scope>
    <source>
        <strain evidence="1">TG3544</strain>
    </source>
</reference>
<evidence type="ECO:0000313" key="2">
    <source>
        <dbReference type="Proteomes" id="UP000827872"/>
    </source>
</evidence>
<evidence type="ECO:0000313" key="1">
    <source>
        <dbReference type="EMBL" id="KAH8001399.1"/>
    </source>
</evidence>
<dbReference type="Proteomes" id="UP000827872">
    <property type="component" value="Linkage Group LG08"/>
</dbReference>
<gene>
    <name evidence="1" type="ORF">K3G42_006415</name>
</gene>
<proteinExistence type="predicted"/>
<accession>A0ACB8F889</accession>
<keyword evidence="2" id="KW-1185">Reference proteome</keyword>
<sequence length="115" mass="12391">MFAARLVCLRALPSRSLRPALTPISPAWRSSALKTNLSLSQPYQGYATRARMGLRRGKTGQEMKEAAFEPAMEKVFKVDQMGRWLVAGGAVVGLGALCYYGLGLSSEIGAIDKAV</sequence>